<dbReference type="OrthoDB" id="512473at2759"/>
<sequence length="219" mass="25674">MRLNFSTSIFQKFITDPSLQKNPEFLWRFGEACMMWANKYKKRNPKRRELIFEGREYAIKAYELNENSFDALRWTAILCGAATEYLGVKDRILQGKKFKSYLDKAIGIRSTEYTLLHLRGRFCYEVSNLSWLERKVCSTLRFELPSCTIDEALADFLAAEKFKETPWPENLLYIARCYAVKKQKKLAQDFLERAEAVDEPDECVNESIAEVRTMISNLL</sequence>
<dbReference type="AlphaFoldDB" id="A0A0N4VJA4"/>
<evidence type="ECO:0000313" key="3">
    <source>
        <dbReference type="WBParaSite" id="EVEC_0001092501-mRNA-1"/>
    </source>
</evidence>
<proteinExistence type="predicted"/>
<dbReference type="GO" id="GO:0005739">
    <property type="term" value="C:mitochondrion"/>
    <property type="evidence" value="ECO:0007669"/>
    <property type="project" value="TreeGrafter"/>
</dbReference>
<dbReference type="GO" id="GO:0005876">
    <property type="term" value="C:spindle microtubule"/>
    <property type="evidence" value="ECO:0007669"/>
    <property type="project" value="TreeGrafter"/>
</dbReference>
<gene>
    <name evidence="1" type="ORF">EVEC_LOCUS10250</name>
</gene>
<dbReference type="PANTHER" id="PTHR16056:SF20">
    <property type="entry name" value="C2H2-TYPE DOMAIN-CONTAINING PROTEIN-RELATED"/>
    <property type="match status" value="1"/>
</dbReference>
<dbReference type="EMBL" id="UXUI01010668">
    <property type="protein sequence ID" value="VDD95499.1"/>
    <property type="molecule type" value="Genomic_DNA"/>
</dbReference>
<dbReference type="InterPro" id="IPR049039">
    <property type="entry name" value="RMD1-3_a_helical_rpt"/>
</dbReference>
<dbReference type="InterPro" id="IPR011990">
    <property type="entry name" value="TPR-like_helical_dom_sf"/>
</dbReference>
<evidence type="ECO:0000313" key="1">
    <source>
        <dbReference type="EMBL" id="VDD95499.1"/>
    </source>
</evidence>
<accession>A0A0N4VJA4</accession>
<keyword evidence="2" id="KW-1185">Reference proteome</keyword>
<dbReference type="Pfam" id="PF21033">
    <property type="entry name" value="RMD1-3"/>
    <property type="match status" value="1"/>
</dbReference>
<reference evidence="3" key="1">
    <citation type="submission" date="2017-02" db="UniProtKB">
        <authorList>
            <consortium name="WormBaseParasite"/>
        </authorList>
    </citation>
    <scope>IDENTIFICATION</scope>
</reference>
<protein>
    <submittedName>
        <fullName evidence="3">Regulator of microtubule dynamics protein 1</fullName>
    </submittedName>
</protein>
<dbReference type="Proteomes" id="UP000274131">
    <property type="component" value="Unassembled WGS sequence"/>
</dbReference>
<dbReference type="GO" id="GO:0008017">
    <property type="term" value="F:microtubule binding"/>
    <property type="evidence" value="ECO:0007669"/>
    <property type="project" value="TreeGrafter"/>
</dbReference>
<dbReference type="WBParaSite" id="EVEC_0001092501-mRNA-1">
    <property type="protein sequence ID" value="EVEC_0001092501-mRNA-1"/>
    <property type="gene ID" value="EVEC_0001092501"/>
</dbReference>
<dbReference type="Gene3D" id="1.25.40.10">
    <property type="entry name" value="Tetratricopeptide repeat domain"/>
    <property type="match status" value="1"/>
</dbReference>
<dbReference type="STRING" id="51028.A0A0N4VJA4"/>
<name>A0A0N4VJA4_ENTVE</name>
<organism evidence="3">
    <name type="scientific">Enterobius vermicularis</name>
    <name type="common">Human pinworm</name>
    <dbReference type="NCBI Taxonomy" id="51028"/>
    <lineage>
        <taxon>Eukaryota</taxon>
        <taxon>Metazoa</taxon>
        <taxon>Ecdysozoa</taxon>
        <taxon>Nematoda</taxon>
        <taxon>Chromadorea</taxon>
        <taxon>Rhabditida</taxon>
        <taxon>Spirurina</taxon>
        <taxon>Oxyuridomorpha</taxon>
        <taxon>Oxyuroidea</taxon>
        <taxon>Oxyuridae</taxon>
        <taxon>Enterobius</taxon>
    </lineage>
</organism>
<evidence type="ECO:0000313" key="2">
    <source>
        <dbReference type="Proteomes" id="UP000274131"/>
    </source>
</evidence>
<dbReference type="GO" id="GO:0097431">
    <property type="term" value="C:mitotic spindle pole"/>
    <property type="evidence" value="ECO:0007669"/>
    <property type="project" value="TreeGrafter"/>
</dbReference>
<dbReference type="PANTHER" id="PTHR16056">
    <property type="entry name" value="REGULATOR OF MICROTUBULE DYNAMICS PROTEIN"/>
    <property type="match status" value="1"/>
</dbReference>
<reference evidence="1 2" key="2">
    <citation type="submission" date="2018-10" db="EMBL/GenBank/DDBJ databases">
        <authorList>
            <consortium name="Pathogen Informatics"/>
        </authorList>
    </citation>
    <scope>NUCLEOTIDE SEQUENCE [LARGE SCALE GENOMIC DNA]</scope>
</reference>